<feature type="compositionally biased region" description="Pro residues" evidence="1">
    <location>
        <begin position="349"/>
        <end position="359"/>
    </location>
</feature>
<evidence type="ECO:0000313" key="2">
    <source>
        <dbReference type="EMBL" id="KAJ7322995.1"/>
    </source>
</evidence>
<sequence length="370" mass="40892">MAGRATCRTDTSTTRVHFHDVYPPRHLLHVRIALMWLWRADMSPLTSDSNTPPQTGKSPMHMRIRRAWIPLDMSIWESGDRPGSAIILIIMIRADPLSLLHFSVSCRGVNKVDTSAKNTFLVRSPSRFVKKNAVIDDRPSGSKLAVYPFELAIPFATRTRKIVFNNLHKCLLSSPNLGGCPSQSGPVVQDIIKIFKFDGGDIECSAQRFAIDNGKQTSLAPRDPAVLPRAPIGGDVSLLSAIITLHSIHSPSSFALLCSSVHRGTPITILLKSATVFLQNKGNKLVRRNGWRVARCAEQKVLIRDYAAKDCEVLLNPPQPFQRVSMVPSDGWTWNVSYGHVYDACRPPPRRVPSTSSPPRPHRAHAAPAG</sequence>
<reference evidence="2" key="1">
    <citation type="submission" date="2023-03" db="EMBL/GenBank/DDBJ databases">
        <title>Massive genome expansion in bonnet fungi (Mycena s.s.) driven by repeated elements and novel gene families across ecological guilds.</title>
        <authorList>
            <consortium name="Lawrence Berkeley National Laboratory"/>
            <person name="Harder C.B."/>
            <person name="Miyauchi S."/>
            <person name="Viragh M."/>
            <person name="Kuo A."/>
            <person name="Thoen E."/>
            <person name="Andreopoulos B."/>
            <person name="Lu D."/>
            <person name="Skrede I."/>
            <person name="Drula E."/>
            <person name="Henrissat B."/>
            <person name="Morin E."/>
            <person name="Kohler A."/>
            <person name="Barry K."/>
            <person name="LaButti K."/>
            <person name="Morin E."/>
            <person name="Salamov A."/>
            <person name="Lipzen A."/>
            <person name="Mereny Z."/>
            <person name="Hegedus B."/>
            <person name="Baldrian P."/>
            <person name="Stursova M."/>
            <person name="Weitz H."/>
            <person name="Taylor A."/>
            <person name="Grigoriev I.V."/>
            <person name="Nagy L.G."/>
            <person name="Martin F."/>
            <person name="Kauserud H."/>
        </authorList>
    </citation>
    <scope>NUCLEOTIDE SEQUENCE</scope>
    <source>
        <strain evidence="2">CBHHK002</strain>
    </source>
</reference>
<evidence type="ECO:0000256" key="1">
    <source>
        <dbReference type="SAM" id="MobiDB-lite"/>
    </source>
</evidence>
<comment type="caution">
    <text evidence="2">The sequence shown here is derived from an EMBL/GenBank/DDBJ whole genome shotgun (WGS) entry which is preliminary data.</text>
</comment>
<proteinExistence type="predicted"/>
<accession>A0AAD6ZI80</accession>
<gene>
    <name evidence="2" type="ORF">DFH08DRAFT_969628</name>
</gene>
<protein>
    <submittedName>
        <fullName evidence="2">Uncharacterized protein</fullName>
    </submittedName>
</protein>
<evidence type="ECO:0000313" key="3">
    <source>
        <dbReference type="Proteomes" id="UP001218218"/>
    </source>
</evidence>
<dbReference type="AlphaFoldDB" id="A0AAD6ZI80"/>
<dbReference type="Proteomes" id="UP001218218">
    <property type="component" value="Unassembled WGS sequence"/>
</dbReference>
<feature type="compositionally biased region" description="Basic residues" evidence="1">
    <location>
        <begin position="360"/>
        <end position="370"/>
    </location>
</feature>
<dbReference type="EMBL" id="JARIHO010000048">
    <property type="protein sequence ID" value="KAJ7322995.1"/>
    <property type="molecule type" value="Genomic_DNA"/>
</dbReference>
<name>A0AAD6ZI80_9AGAR</name>
<feature type="region of interest" description="Disordered" evidence="1">
    <location>
        <begin position="349"/>
        <end position="370"/>
    </location>
</feature>
<organism evidence="2 3">
    <name type="scientific">Mycena albidolilacea</name>
    <dbReference type="NCBI Taxonomy" id="1033008"/>
    <lineage>
        <taxon>Eukaryota</taxon>
        <taxon>Fungi</taxon>
        <taxon>Dikarya</taxon>
        <taxon>Basidiomycota</taxon>
        <taxon>Agaricomycotina</taxon>
        <taxon>Agaricomycetes</taxon>
        <taxon>Agaricomycetidae</taxon>
        <taxon>Agaricales</taxon>
        <taxon>Marasmiineae</taxon>
        <taxon>Mycenaceae</taxon>
        <taxon>Mycena</taxon>
    </lineage>
</organism>
<keyword evidence="3" id="KW-1185">Reference proteome</keyword>